<organism evidence="2 3">
    <name type="scientific">Araneus ventricosus</name>
    <name type="common">Orbweaver spider</name>
    <name type="synonym">Epeira ventricosa</name>
    <dbReference type="NCBI Taxonomy" id="182803"/>
    <lineage>
        <taxon>Eukaryota</taxon>
        <taxon>Metazoa</taxon>
        <taxon>Ecdysozoa</taxon>
        <taxon>Arthropoda</taxon>
        <taxon>Chelicerata</taxon>
        <taxon>Arachnida</taxon>
        <taxon>Araneae</taxon>
        <taxon>Araneomorphae</taxon>
        <taxon>Entelegynae</taxon>
        <taxon>Araneoidea</taxon>
        <taxon>Araneidae</taxon>
        <taxon>Araneus</taxon>
    </lineage>
</organism>
<keyword evidence="3" id="KW-1185">Reference proteome</keyword>
<protein>
    <submittedName>
        <fullName evidence="2">Uncharacterized protein</fullName>
    </submittedName>
</protein>
<evidence type="ECO:0000256" key="1">
    <source>
        <dbReference type="SAM" id="MobiDB-lite"/>
    </source>
</evidence>
<proteinExistence type="predicted"/>
<dbReference type="EMBL" id="BGPR01064845">
    <property type="protein sequence ID" value="GBO39753.1"/>
    <property type="molecule type" value="Genomic_DNA"/>
</dbReference>
<name>A0A4Y2WQM1_ARAVE</name>
<feature type="compositionally biased region" description="Basic and acidic residues" evidence="1">
    <location>
        <begin position="364"/>
        <end position="375"/>
    </location>
</feature>
<dbReference type="Proteomes" id="UP000499080">
    <property type="component" value="Unassembled WGS sequence"/>
</dbReference>
<dbReference type="OrthoDB" id="6437663at2759"/>
<feature type="region of interest" description="Disordered" evidence="1">
    <location>
        <begin position="332"/>
        <end position="375"/>
    </location>
</feature>
<accession>A0A4Y2WQM1</accession>
<dbReference type="AlphaFoldDB" id="A0A4Y2WQM1"/>
<evidence type="ECO:0000313" key="2">
    <source>
        <dbReference type="EMBL" id="GBO39753.1"/>
    </source>
</evidence>
<gene>
    <name evidence="2" type="ORF">AVEN_56315_1</name>
</gene>
<feature type="compositionally biased region" description="Basic and acidic residues" evidence="1">
    <location>
        <begin position="343"/>
        <end position="352"/>
    </location>
</feature>
<reference evidence="2 3" key="1">
    <citation type="journal article" date="2019" name="Sci. Rep.">
        <title>Orb-weaving spider Araneus ventricosus genome elucidates the spidroin gene catalogue.</title>
        <authorList>
            <person name="Kono N."/>
            <person name="Nakamura H."/>
            <person name="Ohtoshi R."/>
            <person name="Moran D.A.P."/>
            <person name="Shinohara A."/>
            <person name="Yoshida Y."/>
            <person name="Fujiwara M."/>
            <person name="Mori M."/>
            <person name="Tomita M."/>
            <person name="Arakawa K."/>
        </authorList>
    </citation>
    <scope>NUCLEOTIDE SEQUENCE [LARGE SCALE GENOMIC DNA]</scope>
</reference>
<evidence type="ECO:0000313" key="3">
    <source>
        <dbReference type="Proteomes" id="UP000499080"/>
    </source>
</evidence>
<comment type="caution">
    <text evidence="2">The sequence shown here is derived from an EMBL/GenBank/DDBJ whole genome shotgun (WGS) entry which is preliminary data.</text>
</comment>
<sequence>MSAEGDASRIVVPLMPSLSHIAAVRVAVPLYLGFSIETLKKACAEIEQGNGTVPGQDNENDLHVKYNRAKKHLLFIPGHLRKSVLDAVKGLREEFLSCLFDHPYIGPDKCYFHLRSDGTIDRSKIAREVVVDESIDIRKRFHVACVYNLRRSMWTLWDEMKASGRRENIESARTFFRFRMHDGFPVLYLQFPVIRDNPTIWLPRISTYLPGLEPRDRQRFLSYLRFSTDDDFLFCLYSATEEELEQILKIYAKRALFLHLQWPRQCLFLETADKMWNFIDVDCFHSLLKCMLIQKATENDYDYGKLFESFWNRSPRHLKKAAKDDPCLRRKINSYFNGKSGKRKTDEDERTTSKKKQRLLQTEMEEKVASGKNKD</sequence>